<evidence type="ECO:0000256" key="6">
    <source>
        <dbReference type="SAM" id="SignalP"/>
    </source>
</evidence>
<dbReference type="Gene3D" id="2.40.350.20">
    <property type="match status" value="1"/>
</dbReference>
<reference evidence="8" key="1">
    <citation type="submission" date="2022-10" db="EMBL/GenBank/DDBJ databases">
        <title>Determination and structural analysis of whole genome sequence of Sarocladium strictum F4-1.</title>
        <authorList>
            <person name="Hu L."/>
            <person name="Jiang Y."/>
        </authorList>
    </citation>
    <scope>NUCLEOTIDE SEQUENCE</scope>
    <source>
        <strain evidence="8">F4-1</strain>
    </source>
</reference>
<keyword evidence="4" id="KW-1015">Disulfide bond</keyword>
<feature type="domain" description="AA1-like" evidence="7">
    <location>
        <begin position="21"/>
        <end position="149"/>
    </location>
</feature>
<evidence type="ECO:0000256" key="2">
    <source>
        <dbReference type="ARBA" id="ARBA00022525"/>
    </source>
</evidence>
<keyword evidence="9" id="KW-1185">Reference proteome</keyword>
<dbReference type="PROSITE" id="PS51895">
    <property type="entry name" value="AA1"/>
    <property type="match status" value="1"/>
</dbReference>
<evidence type="ECO:0000256" key="1">
    <source>
        <dbReference type="ARBA" id="ARBA00004613"/>
    </source>
</evidence>
<name>A0AA39L7H8_SARSR</name>
<evidence type="ECO:0000313" key="9">
    <source>
        <dbReference type="Proteomes" id="UP001175261"/>
    </source>
</evidence>
<dbReference type="AlphaFoldDB" id="A0AA39L7H8"/>
<feature type="chain" id="PRO_5041306593" description="AA1-like domain-containing protein" evidence="6">
    <location>
        <begin position="22"/>
        <end position="161"/>
    </location>
</feature>
<proteinExistence type="predicted"/>
<dbReference type="InterPro" id="IPR032382">
    <property type="entry name" value="AltA1"/>
</dbReference>
<dbReference type="Pfam" id="PF16541">
    <property type="entry name" value="AltA1"/>
    <property type="match status" value="1"/>
</dbReference>
<evidence type="ECO:0000259" key="7">
    <source>
        <dbReference type="PROSITE" id="PS51895"/>
    </source>
</evidence>
<keyword evidence="3 6" id="KW-0732">Signal</keyword>
<protein>
    <recommendedName>
        <fullName evidence="7">AA1-like domain-containing protein</fullName>
    </recommendedName>
</protein>
<gene>
    <name evidence="8" type="ORF">NLU13_5733</name>
</gene>
<dbReference type="EMBL" id="JAPDFR010000004">
    <property type="protein sequence ID" value="KAK0387421.1"/>
    <property type="molecule type" value="Genomic_DNA"/>
</dbReference>
<dbReference type="GO" id="GO:0005576">
    <property type="term" value="C:extracellular region"/>
    <property type="evidence" value="ECO:0007669"/>
    <property type="project" value="UniProtKB-SubCell"/>
</dbReference>
<accession>A0AA39L7H8</accession>
<evidence type="ECO:0000256" key="3">
    <source>
        <dbReference type="ARBA" id="ARBA00022729"/>
    </source>
</evidence>
<keyword evidence="2" id="KW-0964">Secreted</keyword>
<sequence>MRSPTARSAILAFLAAGQASAVEEKITISDMTIHRIKSSAGDRIPKVSFRLSGARANGQLCEATDIAWPETEPSLPCGSTGYSFLLLPGEFGAPAEEAKEFGLMIYHDVRDRKADLRGWVNVDAVCKMVDDAAETCTLEGPIQETIDGPVASLWGWVFGDL</sequence>
<evidence type="ECO:0000256" key="5">
    <source>
        <dbReference type="PROSITE-ProRule" id="PRU01243"/>
    </source>
</evidence>
<evidence type="ECO:0000256" key="4">
    <source>
        <dbReference type="ARBA" id="ARBA00023157"/>
    </source>
</evidence>
<dbReference type="Proteomes" id="UP001175261">
    <property type="component" value="Unassembled WGS sequence"/>
</dbReference>
<comment type="caution">
    <text evidence="8">The sequence shown here is derived from an EMBL/GenBank/DDBJ whole genome shotgun (WGS) entry which is preliminary data.</text>
</comment>
<organism evidence="8 9">
    <name type="scientific">Sarocladium strictum</name>
    <name type="common">Black bundle disease fungus</name>
    <name type="synonym">Acremonium strictum</name>
    <dbReference type="NCBI Taxonomy" id="5046"/>
    <lineage>
        <taxon>Eukaryota</taxon>
        <taxon>Fungi</taxon>
        <taxon>Dikarya</taxon>
        <taxon>Ascomycota</taxon>
        <taxon>Pezizomycotina</taxon>
        <taxon>Sordariomycetes</taxon>
        <taxon>Hypocreomycetidae</taxon>
        <taxon>Hypocreales</taxon>
        <taxon>Sarocladiaceae</taxon>
        <taxon>Sarocladium</taxon>
    </lineage>
</organism>
<evidence type="ECO:0000313" key="8">
    <source>
        <dbReference type="EMBL" id="KAK0387421.1"/>
    </source>
</evidence>
<feature type="signal peptide" evidence="6">
    <location>
        <begin position="1"/>
        <end position="21"/>
    </location>
</feature>
<comment type="subcellular location">
    <subcellularLocation>
        <location evidence="1">Secreted</location>
    </subcellularLocation>
</comment>
<comment type="caution">
    <text evidence="5">Lacks conserved residue(s) required for the propagation of feature annotation.</text>
</comment>